<feature type="compositionally biased region" description="Acidic residues" evidence="1">
    <location>
        <begin position="103"/>
        <end position="112"/>
    </location>
</feature>
<keyword evidence="4" id="KW-1185">Reference proteome</keyword>
<sequence length="235" mass="26429">MALRVSATMALSLLFSLIAVAHCAPLATNASSVAIPAAEVHAIPDEQGILRLPSSDDSVMSDAVVREGEVPGEEEAVKHVAEPDPDRSLEGQQGDEKTKEPADGDDEEDELEEIKKKTKKDHDEKKKSKKDHGCDGKGKKEKKAKKKHHQSNGEEEVEEEKKTKKQIHRHHRVEEETKKRLHHNKNKDNNGNDSDDEDEKEKKAKRWRKAISSRSMFGHGRRSQREEAATEETKN</sequence>
<organism evidence="3 4">
    <name type="scientific">Dichanthelium oligosanthes</name>
    <dbReference type="NCBI Taxonomy" id="888268"/>
    <lineage>
        <taxon>Eukaryota</taxon>
        <taxon>Viridiplantae</taxon>
        <taxon>Streptophyta</taxon>
        <taxon>Embryophyta</taxon>
        <taxon>Tracheophyta</taxon>
        <taxon>Spermatophyta</taxon>
        <taxon>Magnoliopsida</taxon>
        <taxon>Liliopsida</taxon>
        <taxon>Poales</taxon>
        <taxon>Poaceae</taxon>
        <taxon>PACMAD clade</taxon>
        <taxon>Panicoideae</taxon>
        <taxon>Panicodae</taxon>
        <taxon>Paniceae</taxon>
        <taxon>Dichantheliinae</taxon>
        <taxon>Dichanthelium</taxon>
    </lineage>
</organism>
<name>A0A1E5VSW9_9POAL</name>
<reference evidence="3 4" key="1">
    <citation type="submission" date="2016-09" db="EMBL/GenBank/DDBJ databases">
        <title>The draft genome of Dichanthelium oligosanthes: A C3 panicoid grass species.</title>
        <authorList>
            <person name="Studer A.J."/>
            <person name="Schnable J.C."/>
            <person name="Brutnell T.P."/>
        </authorList>
    </citation>
    <scope>NUCLEOTIDE SEQUENCE [LARGE SCALE GENOMIC DNA]</scope>
    <source>
        <strain evidence="4">cv. Kellogg 1175</strain>
        <tissue evidence="3">Leaf</tissue>
    </source>
</reference>
<evidence type="ECO:0000313" key="3">
    <source>
        <dbReference type="EMBL" id="OEL28207.1"/>
    </source>
</evidence>
<protein>
    <submittedName>
        <fullName evidence="3">Uncharacterized protein</fullName>
    </submittedName>
</protein>
<keyword evidence="2" id="KW-0732">Signal</keyword>
<feature type="chain" id="PRO_5009188421" evidence="2">
    <location>
        <begin position="24"/>
        <end position="235"/>
    </location>
</feature>
<evidence type="ECO:0000256" key="1">
    <source>
        <dbReference type="SAM" id="MobiDB-lite"/>
    </source>
</evidence>
<gene>
    <name evidence="3" type="ORF">BAE44_0010774</name>
</gene>
<evidence type="ECO:0000256" key="2">
    <source>
        <dbReference type="SAM" id="SignalP"/>
    </source>
</evidence>
<feature type="compositionally biased region" description="Basic and acidic residues" evidence="1">
    <location>
        <begin position="120"/>
        <end position="138"/>
    </location>
</feature>
<dbReference type="AlphaFoldDB" id="A0A1E5VSW9"/>
<dbReference type="EMBL" id="LWDX02030577">
    <property type="protein sequence ID" value="OEL28207.1"/>
    <property type="molecule type" value="Genomic_DNA"/>
</dbReference>
<accession>A0A1E5VSW9</accession>
<feature type="signal peptide" evidence="2">
    <location>
        <begin position="1"/>
        <end position="23"/>
    </location>
</feature>
<feature type="compositionally biased region" description="Basic and acidic residues" evidence="1">
    <location>
        <begin position="64"/>
        <end position="102"/>
    </location>
</feature>
<feature type="compositionally biased region" description="Basic residues" evidence="1">
    <location>
        <begin position="139"/>
        <end position="150"/>
    </location>
</feature>
<feature type="region of interest" description="Disordered" evidence="1">
    <location>
        <begin position="51"/>
        <end position="235"/>
    </location>
</feature>
<proteinExistence type="predicted"/>
<feature type="compositionally biased region" description="Basic and acidic residues" evidence="1">
    <location>
        <begin position="223"/>
        <end position="235"/>
    </location>
</feature>
<evidence type="ECO:0000313" key="4">
    <source>
        <dbReference type="Proteomes" id="UP000095767"/>
    </source>
</evidence>
<dbReference type="Proteomes" id="UP000095767">
    <property type="component" value="Unassembled WGS sequence"/>
</dbReference>
<comment type="caution">
    <text evidence="3">The sequence shown here is derived from an EMBL/GenBank/DDBJ whole genome shotgun (WGS) entry which is preliminary data.</text>
</comment>